<dbReference type="EMBL" id="REFC01000014">
    <property type="protein sequence ID" value="RMA57719.1"/>
    <property type="molecule type" value="Genomic_DNA"/>
</dbReference>
<feature type="chain" id="PRO_5018148171" description="Lipoprotein" evidence="1">
    <location>
        <begin position="24"/>
        <end position="342"/>
    </location>
</feature>
<dbReference type="AlphaFoldDB" id="A0A3L9YF24"/>
<dbReference type="OrthoDB" id="832379at2"/>
<comment type="caution">
    <text evidence="2">The sequence shown here is derived from an EMBL/GenBank/DDBJ whole genome shotgun (WGS) entry which is preliminary data.</text>
</comment>
<evidence type="ECO:0000313" key="3">
    <source>
        <dbReference type="Proteomes" id="UP000271339"/>
    </source>
</evidence>
<evidence type="ECO:0008006" key="4">
    <source>
        <dbReference type="Google" id="ProtNLM"/>
    </source>
</evidence>
<accession>A0A3L9YF24</accession>
<organism evidence="2 3">
    <name type="scientific">Ulvibacter antarcticus</name>
    <dbReference type="NCBI Taxonomy" id="442714"/>
    <lineage>
        <taxon>Bacteria</taxon>
        <taxon>Pseudomonadati</taxon>
        <taxon>Bacteroidota</taxon>
        <taxon>Flavobacteriia</taxon>
        <taxon>Flavobacteriales</taxon>
        <taxon>Flavobacteriaceae</taxon>
        <taxon>Ulvibacter</taxon>
    </lineage>
</organism>
<dbReference type="RefSeq" id="WP_147437279.1">
    <property type="nucleotide sequence ID" value="NZ_REFC01000014.1"/>
</dbReference>
<name>A0A3L9YF24_9FLAO</name>
<dbReference type="Proteomes" id="UP000271339">
    <property type="component" value="Unassembled WGS sequence"/>
</dbReference>
<dbReference type="PROSITE" id="PS51257">
    <property type="entry name" value="PROKAR_LIPOPROTEIN"/>
    <property type="match status" value="1"/>
</dbReference>
<evidence type="ECO:0000256" key="1">
    <source>
        <dbReference type="SAM" id="SignalP"/>
    </source>
</evidence>
<evidence type="ECO:0000313" key="2">
    <source>
        <dbReference type="EMBL" id="RMA57719.1"/>
    </source>
</evidence>
<proteinExistence type="predicted"/>
<reference evidence="2 3" key="1">
    <citation type="submission" date="2018-10" db="EMBL/GenBank/DDBJ databases">
        <title>Genomic Encyclopedia of Archaeal and Bacterial Type Strains, Phase II (KMG-II): from individual species to whole genera.</title>
        <authorList>
            <person name="Goeker M."/>
        </authorList>
    </citation>
    <scope>NUCLEOTIDE SEQUENCE [LARGE SCALE GENOMIC DNA]</scope>
    <source>
        <strain evidence="2 3">DSM 23424</strain>
    </source>
</reference>
<feature type="signal peptide" evidence="1">
    <location>
        <begin position="1"/>
        <end position="23"/>
    </location>
</feature>
<keyword evidence="3" id="KW-1185">Reference proteome</keyword>
<sequence length="342" mass="38729">MKKNCILLLSLIMSLFYSCSDEAVGTMNINRDIVDEELYDFLGRVSGTDSDEPIDCIEFNYPFALFVFDENLEFIEALPMTGNSMFSDFLGTLDENYSISLSYPIAGTLDNGNLVDINNNQELKEAIDVCNKESHRRRCNNTLTECIWEVNYLSGTPSAYDGAYFNINRLGIVEFHYQNTITFGTWVTLYIGDDLFLNIDLFDNPNIEDDWDLNWVVNLLTDQQINISNNSSEFLMQKNCSIVCSSEGITSCEDEINPGFANFNFSKNIHCIGVPQNHDTVSALSYSFYETEADAEQGINAISYSNYTNITNPQTIFTRIEYTQGGEILVIFNLTIEAINCK</sequence>
<gene>
    <name evidence="2" type="ORF">BXY75_2524</name>
</gene>
<keyword evidence="1" id="KW-0732">Signal</keyword>
<protein>
    <recommendedName>
        <fullName evidence="4">Lipoprotein</fullName>
    </recommendedName>
</protein>